<dbReference type="Gene3D" id="2.60.40.2700">
    <property type="match status" value="2"/>
</dbReference>
<accession>A0A223NTG6</accession>
<dbReference type="Gene3D" id="2.60.40.2340">
    <property type="match status" value="1"/>
</dbReference>
<evidence type="ECO:0000313" key="2">
    <source>
        <dbReference type="EMBL" id="ASU33060.1"/>
    </source>
</evidence>
<sequence length="1331" mass="138736">MINRSTHYLVLLVLLLSVNFCGGAALIKPLRTDKNNNRERLIKKRAAGHITAFKVPGQLAPEIIDEANHSISLVVHASTNRSALTPTITLDQGGSTVTPNSGAPNDFTIAQGYVVDGSTFYSVNVLPTRALAPICAGTSTTVPGDPPPGIPVISYAWEILDATNNWVPAPGPNSITSSDYQTPVLAGNPNSPMLYTYRRGIITAFGTAYDSYTDVTVNPSTPISNNNITAPGTSTFCASGQATTITGSAPLGGLSTYTYQWQSSTDGSTFTDIAGATIATFDPPLLNTTTWYRRMVTSGTCTAPSTSNLVKITIQPALSNNTITPPATVLFCATGSPAVIAGTLPTGGDGINYTYQWQSSLDGGSTFNNIINSDVKDYNPGTIAATTLYRRTVISGTCSTPSVSNSITITVQTALSNNTVTPPANITFCATGSPGVITGTLPAGGDGINYTYQWQSSLNGGSTFNNILNSNVKDYNPGVVTTTTLYRRTVISGSCTTPSVSNSVKISVQPALSNNTITPPATVLFCATGSPGAIAGTLPTGGDAINYTYQWQSSLDGGSTFNNILNSNVKDYNPGVVTATTAYRRTVISGNCTIPSISNSVTITVQSAPSNNTITPPPTVLFCATGSPGLITGSLPTGGDGIAYIYQWQSSLDGGNTFNNILNSNGKDYDPGVVTATTAYRRTVISGACAAPSISNSVTITVYKVLSNNLLTAPATAAFCGPGDPAAITGSLPTGGDGAYTYKWQQSTDNTSFTDIAGAVAKDYDPALLTVTTYYRRLVISGTCITPVISNVIEIHITNPLTVNTIGSPLTTTFCTSVDPAVIPGGFPAVGDGPNTFIYQWQRSLDGTTWTDIPGANSIDYDSPPIMVTTSLRRNVTSGACMVPLSSNVVKFTIIDSPPNITTNPVAPICAGNKAVISVTSPSAALTYFWYNSPTKDFILFTGPVYTTDPLTASQTFYVEASNGTCNSPILASAAVTVIQLPSVPAIVTSPVTTCMGSVAAIDIANPQAGQTYNWYTTATGVTPIFTGSSFTTPPVTANITYYAEAVNSSGCASSSRTPVPVSAIALPVITAHGASVCPGETATLTIDRPDPDVIINWYTTATGGIPIFTGSSFPAPPANANITYFAEAVSGGCISASRAAAMVQIIKPLPAPIVSVESALAPTITFKWNAVTGAAGYEVSLNGGQSFTDPSSGSGGTTHTVQGLSIGQTVTIVVRATGDYPCQLSNNSIQVSATAINPLIDQIFVANAFTPNGDGKNDIIYVHNENIKTLKFYVYDQWGELLYVSQSQQNGWDGTFKGKTEPAGVYVYYLEAIMNDGQLVKKKGTITLLR</sequence>
<feature type="domain" description="Ig-like" evidence="1">
    <location>
        <begin position="901"/>
        <end position="978"/>
    </location>
</feature>
<dbReference type="InterPro" id="IPR026341">
    <property type="entry name" value="T9SS_type_B"/>
</dbReference>
<dbReference type="Pfam" id="PF13585">
    <property type="entry name" value="CHU_C"/>
    <property type="match status" value="1"/>
</dbReference>
<dbReference type="InterPro" id="IPR013783">
    <property type="entry name" value="Ig-like_fold"/>
</dbReference>
<gene>
    <name evidence="2" type="ORF">MuYL_1160</name>
</gene>
<dbReference type="NCBIfam" id="TIGR04131">
    <property type="entry name" value="Bac_Flav_CTERM"/>
    <property type="match status" value="1"/>
</dbReference>
<feature type="domain" description="Ig-like" evidence="1">
    <location>
        <begin position="982"/>
        <end position="1062"/>
    </location>
</feature>
<protein>
    <recommendedName>
        <fullName evidence="1">Ig-like domain-containing protein</fullName>
    </recommendedName>
</protein>
<dbReference type="EMBL" id="CP022743">
    <property type="protein sequence ID" value="ASU33060.1"/>
    <property type="molecule type" value="Genomic_DNA"/>
</dbReference>
<dbReference type="RefSeq" id="WP_094569572.1">
    <property type="nucleotide sequence ID" value="NZ_CP022743.1"/>
</dbReference>
<dbReference type="Pfam" id="PF19081">
    <property type="entry name" value="Ig_7"/>
    <property type="match status" value="3"/>
</dbReference>
<evidence type="ECO:0000259" key="1">
    <source>
        <dbReference type="Pfam" id="PF19081"/>
    </source>
</evidence>
<keyword evidence="3" id="KW-1185">Reference proteome</keyword>
<dbReference type="Proteomes" id="UP000215002">
    <property type="component" value="Chromosome"/>
</dbReference>
<dbReference type="OrthoDB" id="5726170at2"/>
<organism evidence="2 3">
    <name type="scientific">Mucilaginibacter xinganensis</name>
    <dbReference type="NCBI Taxonomy" id="1234841"/>
    <lineage>
        <taxon>Bacteria</taxon>
        <taxon>Pseudomonadati</taxon>
        <taxon>Bacteroidota</taxon>
        <taxon>Sphingobacteriia</taxon>
        <taxon>Sphingobacteriales</taxon>
        <taxon>Sphingobacteriaceae</taxon>
        <taxon>Mucilaginibacter</taxon>
    </lineage>
</organism>
<evidence type="ECO:0000313" key="3">
    <source>
        <dbReference type="Proteomes" id="UP000215002"/>
    </source>
</evidence>
<reference evidence="2 3" key="1">
    <citation type="submission" date="2017-08" db="EMBL/GenBank/DDBJ databases">
        <title>Complete genome sequence of Mucilaginibacter sp. strain BJC16-A31.</title>
        <authorList>
            <consortium name="Henan University of Science and Technology"/>
            <person name="You X."/>
        </authorList>
    </citation>
    <scope>NUCLEOTIDE SEQUENCE [LARGE SCALE GENOMIC DNA]</scope>
    <source>
        <strain evidence="2 3">BJC16-A31</strain>
    </source>
</reference>
<dbReference type="InterPro" id="IPR044023">
    <property type="entry name" value="Ig_7"/>
</dbReference>
<feature type="domain" description="Ig-like" evidence="1">
    <location>
        <begin position="1067"/>
        <end position="1146"/>
    </location>
</feature>
<dbReference type="KEGG" id="muc:MuYL_1160"/>
<name>A0A223NTG6_9SPHI</name>
<proteinExistence type="predicted"/>
<dbReference type="Gene3D" id="2.60.40.10">
    <property type="entry name" value="Immunoglobulins"/>
    <property type="match status" value="1"/>
</dbReference>